<keyword evidence="2" id="KW-0472">Membrane</keyword>
<reference evidence="3" key="1">
    <citation type="journal article" date="2023" name="Mol. Phylogenet. Evol.">
        <title>Genome-scale phylogeny and comparative genomics of the fungal order Sordariales.</title>
        <authorList>
            <person name="Hensen N."/>
            <person name="Bonometti L."/>
            <person name="Westerberg I."/>
            <person name="Brannstrom I.O."/>
            <person name="Guillou S."/>
            <person name="Cros-Aarteil S."/>
            <person name="Calhoun S."/>
            <person name="Haridas S."/>
            <person name="Kuo A."/>
            <person name="Mondo S."/>
            <person name="Pangilinan J."/>
            <person name="Riley R."/>
            <person name="LaButti K."/>
            <person name="Andreopoulos B."/>
            <person name="Lipzen A."/>
            <person name="Chen C."/>
            <person name="Yan M."/>
            <person name="Daum C."/>
            <person name="Ng V."/>
            <person name="Clum A."/>
            <person name="Steindorff A."/>
            <person name="Ohm R.A."/>
            <person name="Martin F."/>
            <person name="Silar P."/>
            <person name="Natvig D.O."/>
            <person name="Lalanne C."/>
            <person name="Gautier V."/>
            <person name="Ament-Velasquez S.L."/>
            <person name="Kruys A."/>
            <person name="Hutchinson M.I."/>
            <person name="Powell A.J."/>
            <person name="Barry K."/>
            <person name="Miller A.N."/>
            <person name="Grigoriev I.V."/>
            <person name="Debuchy R."/>
            <person name="Gladieux P."/>
            <person name="Hiltunen Thoren M."/>
            <person name="Johannesson H."/>
        </authorList>
    </citation>
    <scope>NUCLEOTIDE SEQUENCE</scope>
    <source>
        <strain evidence="3">CBS 955.72</strain>
    </source>
</reference>
<feature type="transmembrane region" description="Helical" evidence="2">
    <location>
        <begin position="451"/>
        <end position="473"/>
    </location>
</feature>
<proteinExistence type="predicted"/>
<feature type="transmembrane region" description="Helical" evidence="2">
    <location>
        <begin position="705"/>
        <end position="728"/>
    </location>
</feature>
<feature type="transmembrane region" description="Helical" evidence="2">
    <location>
        <begin position="111"/>
        <end position="131"/>
    </location>
</feature>
<feature type="transmembrane region" description="Helical" evidence="2">
    <location>
        <begin position="170"/>
        <end position="191"/>
    </location>
</feature>
<sequence>MRPVAAMSRSDHGSDHGSDHQVANGAITTITTSRTHGNKPITKKKPKAPKFRGIINSKGAVFSWLLLCAIAAACWVGSAYLQSTTALASHGYRKMWTIPCGNPSVISSWNAARLAVVNAAAGLVGTVIKPIRGGLLAPSPRAYRKSQGSWYLDVDSWEGFRSVSWHRRGLYLILLGSWLLVHFLSNSIFFLESSAHNTYIAVVSSEFFNGKPFDLLAINVTRYPLDETPTMPPLGPISPLQYDGYEQLRDSLGKLSRDQTGWTKLTRKECLAKGNEAVYSDFHTIVLVTKDTPLYENNSALAISVLPGYRVTSAAPSLVALCPGVYMAAYPRARVPSETPFMAIEPVGKRPSDITFVSLAEAEAWARNVPASANKRQAIVGSIPMSTKSDYYDPMASTDLCYGYWGQNVRYVDHYADSYNSVYRVPPCPLEECFVAPVTSTLMCDAVYSPLVLFVFLIVSSILLGAATAALALRISRDGLYSVEDARRCFGHGSWYPEFDSVSRVGRRCSWMPSRIDLLNLVVYLHICVLFIVSGLPMLQLLYPPEDSVNGGWLLRALALYKATHILFDIVFFFQNIRVRQRAYRLTYASPELDGWKHGRDLLLKSRSSLIHMVFGLVFITELTGVAPLGADLAESPSSNDAAKLVAFTTLGVPAFNQRSSGMNTAFALFNWIVFIALPSLVVEITSWLAIGWKTGEESLRVMSFSTMVLLVFLYLSIGLPFHVIYMVCTGST</sequence>
<gene>
    <name evidence="3" type="ORF">B0T25DRAFT_539379</name>
</gene>
<feature type="compositionally biased region" description="Basic and acidic residues" evidence="1">
    <location>
        <begin position="9"/>
        <end position="19"/>
    </location>
</feature>
<feature type="transmembrane region" description="Helical" evidence="2">
    <location>
        <begin position="669"/>
        <end position="693"/>
    </location>
</feature>
<reference evidence="3" key="2">
    <citation type="submission" date="2023-06" db="EMBL/GenBank/DDBJ databases">
        <authorList>
            <consortium name="Lawrence Berkeley National Laboratory"/>
            <person name="Haridas S."/>
            <person name="Hensen N."/>
            <person name="Bonometti L."/>
            <person name="Westerberg I."/>
            <person name="Brannstrom I.O."/>
            <person name="Guillou S."/>
            <person name="Cros-Aarteil S."/>
            <person name="Calhoun S."/>
            <person name="Kuo A."/>
            <person name="Mondo S."/>
            <person name="Pangilinan J."/>
            <person name="Riley R."/>
            <person name="Labutti K."/>
            <person name="Andreopoulos B."/>
            <person name="Lipzen A."/>
            <person name="Chen C."/>
            <person name="Yanf M."/>
            <person name="Daum C."/>
            <person name="Ng V."/>
            <person name="Clum A."/>
            <person name="Steindorff A."/>
            <person name="Ohm R."/>
            <person name="Martin F."/>
            <person name="Silar P."/>
            <person name="Natvig D."/>
            <person name="Lalanne C."/>
            <person name="Gautier V."/>
            <person name="Ament-Velasquez S.L."/>
            <person name="Kruys A."/>
            <person name="Hutchinson M.I."/>
            <person name="Powell A.J."/>
            <person name="Barry K."/>
            <person name="Miller A.N."/>
            <person name="Grigoriev I.V."/>
            <person name="Debuchy R."/>
            <person name="Gladieux P."/>
            <person name="Thoren M.H."/>
            <person name="Johannesson H."/>
        </authorList>
    </citation>
    <scope>NUCLEOTIDE SEQUENCE</scope>
    <source>
        <strain evidence="3">CBS 955.72</strain>
    </source>
</reference>
<accession>A0AAJ0HMI9</accession>
<feature type="region of interest" description="Disordered" evidence="1">
    <location>
        <begin position="1"/>
        <end position="24"/>
    </location>
</feature>
<dbReference type="Proteomes" id="UP001275084">
    <property type="component" value="Unassembled WGS sequence"/>
</dbReference>
<dbReference type="EMBL" id="JAUIQD010000003">
    <property type="protein sequence ID" value="KAK3357504.1"/>
    <property type="molecule type" value="Genomic_DNA"/>
</dbReference>
<feature type="transmembrane region" description="Helical" evidence="2">
    <location>
        <begin position="518"/>
        <end position="541"/>
    </location>
</feature>
<keyword evidence="2" id="KW-1133">Transmembrane helix</keyword>
<keyword evidence="2" id="KW-0812">Transmembrane</keyword>
<feature type="transmembrane region" description="Helical" evidence="2">
    <location>
        <begin position="60"/>
        <end position="81"/>
    </location>
</feature>
<keyword evidence="4" id="KW-1185">Reference proteome</keyword>
<evidence type="ECO:0000256" key="1">
    <source>
        <dbReference type="SAM" id="MobiDB-lite"/>
    </source>
</evidence>
<dbReference type="AlphaFoldDB" id="A0AAJ0HMI9"/>
<evidence type="ECO:0000313" key="3">
    <source>
        <dbReference type="EMBL" id="KAK3357504.1"/>
    </source>
</evidence>
<evidence type="ECO:0000256" key="2">
    <source>
        <dbReference type="SAM" id="Phobius"/>
    </source>
</evidence>
<feature type="transmembrane region" description="Helical" evidence="2">
    <location>
        <begin position="553"/>
        <end position="574"/>
    </location>
</feature>
<protein>
    <submittedName>
        <fullName evidence="3">Uncharacterized protein</fullName>
    </submittedName>
</protein>
<organism evidence="3 4">
    <name type="scientific">Lasiosphaeria hispida</name>
    <dbReference type="NCBI Taxonomy" id="260671"/>
    <lineage>
        <taxon>Eukaryota</taxon>
        <taxon>Fungi</taxon>
        <taxon>Dikarya</taxon>
        <taxon>Ascomycota</taxon>
        <taxon>Pezizomycotina</taxon>
        <taxon>Sordariomycetes</taxon>
        <taxon>Sordariomycetidae</taxon>
        <taxon>Sordariales</taxon>
        <taxon>Lasiosphaeriaceae</taxon>
        <taxon>Lasiosphaeria</taxon>
    </lineage>
</organism>
<name>A0AAJ0HMI9_9PEZI</name>
<evidence type="ECO:0000313" key="4">
    <source>
        <dbReference type="Proteomes" id="UP001275084"/>
    </source>
</evidence>
<comment type="caution">
    <text evidence="3">The sequence shown here is derived from an EMBL/GenBank/DDBJ whole genome shotgun (WGS) entry which is preliminary data.</text>
</comment>